<accession>A0AAE6JFS6</accession>
<keyword evidence="3" id="KW-0812">Transmembrane</keyword>
<keyword evidence="3" id="KW-1133">Transmembrane helix</keyword>
<evidence type="ECO:0000256" key="1">
    <source>
        <dbReference type="ARBA" id="ARBA00022614"/>
    </source>
</evidence>
<proteinExistence type="predicted"/>
<dbReference type="PROSITE" id="PS51450">
    <property type="entry name" value="LRR"/>
    <property type="match status" value="4"/>
</dbReference>
<dbReference type="RefSeq" id="WP_112652071.1">
    <property type="nucleotide sequence ID" value="NZ_CP043451.1"/>
</dbReference>
<sequence length="624" mass="71352">MTDEQRLRDETTLPDSNYDAKFDAFGRLIGLQVYDSEYVSFEYSGNLLQFIGSFHFLTDLSISVENSDVIIDDLNHIDALTHLECLVIINGGYKDISPLSRMLRLRTLYLPGGLIENIEPVRNLVELTDLNLSTNKITDISALNEHTKLITVKLSCNAITNILALKSSLSLQQLIIDGNQITDLYPIAELSDLKVLHAARNRIADISPLKHLLKLTSLILSGNQLISLGPLEPLKKLELLEIGGVYCDDLLPIRDASNLKKLTASHIKYIDGTIIGRFGKLTGLSLTHCNISDVSFAKTLTDLYYIELDNNIIEDASPLFSLPNLYRISLRNNCITTPFPTDPHSPFALDLTGNPMCPKASNLNEYLIEAAQHYYNHGYFDKALAYHYIDANEKRALFIYFKKLATTDISENYYRLYYLMRCEQIIKKLNIDDQETETIKAQLIKIVRESNFFNKRELLISLKENGEAVNNYELFSEYITYLKSNPNPKPNPEIAYFLAKTFMRQDDLPQLLSIYKQLLDKGLPINFAVYHIIQKVLDSSGRRFQLYDYYLDLLINARDREIAHFDVFNYLNFIFGNYVHNIAPLRSKSKDWSDQPAENKIGWQIVFGILIVSFAFLFLNKGCH</sequence>
<dbReference type="InterPro" id="IPR032675">
    <property type="entry name" value="LRR_dom_sf"/>
</dbReference>
<dbReference type="AlphaFoldDB" id="A0AAE6JFS6"/>
<reference evidence="5 7" key="2">
    <citation type="submission" date="2021-03" db="EMBL/GenBank/DDBJ databases">
        <title>Mucilaginibacter strains isolated from gold and copper mining confer multi heavy-metal resistance.</title>
        <authorList>
            <person name="Li Y."/>
        </authorList>
    </citation>
    <scope>NUCLEOTIDE SEQUENCE [LARGE SCALE GENOMIC DNA]</scope>
    <source>
        <strain evidence="5 7">P2-4</strain>
    </source>
</reference>
<dbReference type="InterPro" id="IPR001611">
    <property type="entry name" value="Leu-rich_rpt"/>
</dbReference>
<dbReference type="Proteomes" id="UP000250557">
    <property type="component" value="Chromosome"/>
</dbReference>
<organism evidence="4 6">
    <name type="scientific">Mucilaginibacter rubeus</name>
    <dbReference type="NCBI Taxonomy" id="2027860"/>
    <lineage>
        <taxon>Bacteria</taxon>
        <taxon>Pseudomonadati</taxon>
        <taxon>Bacteroidota</taxon>
        <taxon>Sphingobacteriia</taxon>
        <taxon>Sphingobacteriales</taxon>
        <taxon>Sphingobacteriaceae</taxon>
        <taxon>Mucilaginibacter</taxon>
    </lineage>
</organism>
<evidence type="ECO:0000313" key="7">
    <source>
        <dbReference type="Proteomes" id="UP000663940"/>
    </source>
</evidence>
<dbReference type="PANTHER" id="PTHR46652:SF3">
    <property type="entry name" value="LEUCINE-RICH REPEAT-CONTAINING PROTEIN 9"/>
    <property type="match status" value="1"/>
</dbReference>
<dbReference type="PANTHER" id="PTHR46652">
    <property type="entry name" value="LEUCINE-RICH REPEAT AND IQ DOMAIN-CONTAINING PROTEIN 1-RELATED"/>
    <property type="match status" value="1"/>
</dbReference>
<feature type="transmembrane region" description="Helical" evidence="3">
    <location>
        <begin position="601"/>
        <end position="619"/>
    </location>
</feature>
<keyword evidence="1" id="KW-0433">Leucine-rich repeat</keyword>
<dbReference type="Gene3D" id="3.80.10.10">
    <property type="entry name" value="Ribonuclease Inhibitor"/>
    <property type="match status" value="1"/>
</dbReference>
<dbReference type="InterPro" id="IPR050836">
    <property type="entry name" value="SDS22/Internalin_LRR"/>
</dbReference>
<evidence type="ECO:0000256" key="3">
    <source>
        <dbReference type="SAM" id="Phobius"/>
    </source>
</evidence>
<keyword evidence="7" id="KW-1185">Reference proteome</keyword>
<name>A0AAE6JFS6_9SPHI</name>
<gene>
    <name evidence="4" type="ORF">DIU31_014075</name>
    <name evidence="5" type="ORF">J3L21_13465</name>
</gene>
<evidence type="ECO:0000256" key="2">
    <source>
        <dbReference type="ARBA" id="ARBA00022737"/>
    </source>
</evidence>
<protein>
    <submittedName>
        <fullName evidence="4">Leucine-rich repeat domain-containing protein</fullName>
    </submittedName>
</protein>
<dbReference type="SMART" id="SM00365">
    <property type="entry name" value="LRR_SD22"/>
    <property type="match status" value="4"/>
</dbReference>
<keyword evidence="3" id="KW-0472">Membrane</keyword>
<evidence type="ECO:0000313" key="5">
    <source>
        <dbReference type="EMBL" id="QTE52916.1"/>
    </source>
</evidence>
<dbReference type="EMBL" id="CP071880">
    <property type="protein sequence ID" value="QTE52916.1"/>
    <property type="molecule type" value="Genomic_DNA"/>
</dbReference>
<dbReference type="SUPFAM" id="SSF52058">
    <property type="entry name" value="L domain-like"/>
    <property type="match status" value="1"/>
</dbReference>
<evidence type="ECO:0000313" key="6">
    <source>
        <dbReference type="Proteomes" id="UP000250557"/>
    </source>
</evidence>
<evidence type="ECO:0000313" key="4">
    <source>
        <dbReference type="EMBL" id="QEM04583.1"/>
    </source>
</evidence>
<dbReference type="EMBL" id="CP043451">
    <property type="protein sequence ID" value="QEM04583.1"/>
    <property type="molecule type" value="Genomic_DNA"/>
</dbReference>
<reference evidence="4 6" key="1">
    <citation type="submission" date="2019-08" db="EMBL/GenBank/DDBJ databases">
        <title>Comparative genome analysis confer to the adaptation heavy metal polluted environment.</title>
        <authorList>
            <person name="Li Y."/>
        </authorList>
    </citation>
    <scope>NUCLEOTIDE SEQUENCE [LARGE SCALE GENOMIC DNA]</scope>
    <source>
        <strain evidence="4 6">P2</strain>
    </source>
</reference>
<dbReference type="Proteomes" id="UP000663940">
    <property type="component" value="Chromosome"/>
</dbReference>
<keyword evidence="2" id="KW-0677">Repeat</keyword>